<dbReference type="EMBL" id="LXQA010231324">
    <property type="protein sequence ID" value="MCI36183.1"/>
    <property type="molecule type" value="Genomic_DNA"/>
</dbReference>
<proteinExistence type="predicted"/>
<evidence type="ECO:0000313" key="1">
    <source>
        <dbReference type="EMBL" id="MCI36183.1"/>
    </source>
</evidence>
<comment type="caution">
    <text evidence="1">The sequence shown here is derived from an EMBL/GenBank/DDBJ whole genome shotgun (WGS) entry which is preliminary data.</text>
</comment>
<sequence>PHHRSSCCRALCDCVVSRFCFIIRRASASPAAGALQLQPLRLCVAHRCTAGHSESEEAIFSRFTFQIRSKEI</sequence>
<name>A0A392RHV3_9FABA</name>
<keyword evidence="2" id="KW-1185">Reference proteome</keyword>
<organism evidence="1 2">
    <name type="scientific">Trifolium medium</name>
    <dbReference type="NCBI Taxonomy" id="97028"/>
    <lineage>
        <taxon>Eukaryota</taxon>
        <taxon>Viridiplantae</taxon>
        <taxon>Streptophyta</taxon>
        <taxon>Embryophyta</taxon>
        <taxon>Tracheophyta</taxon>
        <taxon>Spermatophyta</taxon>
        <taxon>Magnoliopsida</taxon>
        <taxon>eudicotyledons</taxon>
        <taxon>Gunneridae</taxon>
        <taxon>Pentapetalae</taxon>
        <taxon>rosids</taxon>
        <taxon>fabids</taxon>
        <taxon>Fabales</taxon>
        <taxon>Fabaceae</taxon>
        <taxon>Papilionoideae</taxon>
        <taxon>50 kb inversion clade</taxon>
        <taxon>NPAAA clade</taxon>
        <taxon>Hologalegina</taxon>
        <taxon>IRL clade</taxon>
        <taxon>Trifolieae</taxon>
        <taxon>Trifolium</taxon>
    </lineage>
</organism>
<accession>A0A392RHV3</accession>
<reference evidence="1 2" key="1">
    <citation type="journal article" date="2018" name="Front. Plant Sci.">
        <title>Red Clover (Trifolium pratense) and Zigzag Clover (T. medium) - A Picture of Genomic Similarities and Differences.</title>
        <authorList>
            <person name="Dluhosova J."/>
            <person name="Istvanek J."/>
            <person name="Nedelnik J."/>
            <person name="Repkova J."/>
        </authorList>
    </citation>
    <scope>NUCLEOTIDE SEQUENCE [LARGE SCALE GENOMIC DNA]</scope>
    <source>
        <strain evidence="2">cv. 10/8</strain>
        <tissue evidence="1">Leaf</tissue>
    </source>
</reference>
<evidence type="ECO:0000313" key="2">
    <source>
        <dbReference type="Proteomes" id="UP000265520"/>
    </source>
</evidence>
<feature type="non-terminal residue" evidence="1">
    <location>
        <position position="1"/>
    </location>
</feature>
<protein>
    <submittedName>
        <fullName evidence="1">Uncharacterized protein</fullName>
    </submittedName>
</protein>
<dbReference type="Proteomes" id="UP000265520">
    <property type="component" value="Unassembled WGS sequence"/>
</dbReference>
<dbReference type="AlphaFoldDB" id="A0A392RHV3"/>